<dbReference type="PROSITE" id="PS51257">
    <property type="entry name" value="PROKAR_LIPOPROTEIN"/>
    <property type="match status" value="1"/>
</dbReference>
<comment type="caution">
    <text evidence="2">The sequence shown here is derived from an EMBL/GenBank/DDBJ whole genome shotgun (WGS) entry which is preliminary data.</text>
</comment>
<dbReference type="Gene3D" id="2.60.120.890">
    <property type="entry name" value="BT2081, beta-jelly-roll domain"/>
    <property type="match status" value="1"/>
</dbReference>
<dbReference type="Pfam" id="PF14900">
    <property type="entry name" value="DUF4493"/>
    <property type="match status" value="1"/>
</dbReference>
<organism evidence="2 3">
    <name type="scientific">Phocaeicola intestinalis</name>
    <dbReference type="NCBI Taxonomy" id="2762212"/>
    <lineage>
        <taxon>Bacteria</taxon>
        <taxon>Pseudomonadati</taxon>
        <taxon>Bacteroidota</taxon>
        <taxon>Bacteroidia</taxon>
        <taxon>Bacteroidales</taxon>
        <taxon>Bacteroidaceae</taxon>
        <taxon>Phocaeicola</taxon>
    </lineage>
</organism>
<accession>A0ABR8YC68</accession>
<feature type="domain" description="Putative carbohydrate metabolism" evidence="1">
    <location>
        <begin position="353"/>
        <end position="568"/>
    </location>
</feature>
<dbReference type="EMBL" id="JACSPP010000070">
    <property type="protein sequence ID" value="MBD8041810.1"/>
    <property type="molecule type" value="Genomic_DNA"/>
</dbReference>
<reference evidence="2 3" key="1">
    <citation type="submission" date="2020-08" db="EMBL/GenBank/DDBJ databases">
        <title>A Genomic Blueprint of the Chicken Gut Microbiome.</title>
        <authorList>
            <person name="Gilroy R."/>
            <person name="Ravi A."/>
            <person name="Getino M."/>
            <person name="Pursley I."/>
            <person name="Horton D.L."/>
            <person name="Alikhan N.-F."/>
            <person name="Baker D."/>
            <person name="Gharbi K."/>
            <person name="Hall N."/>
            <person name="Watson M."/>
            <person name="Adriaenssens E.M."/>
            <person name="Foster-Nyarko E."/>
            <person name="Jarju S."/>
            <person name="Secka A."/>
            <person name="Antonio M."/>
            <person name="Oren A."/>
            <person name="Chaudhuri R."/>
            <person name="La Ragione R.M."/>
            <person name="Hildebrand F."/>
            <person name="Pallen M.J."/>
        </authorList>
    </citation>
    <scope>NUCLEOTIDE SEQUENCE [LARGE SCALE GENOMIC DNA]</scope>
    <source>
        <strain evidence="2 3">Sa1CVN1</strain>
    </source>
</reference>
<keyword evidence="3" id="KW-1185">Reference proteome</keyword>
<dbReference type="InterPro" id="IPR038653">
    <property type="entry name" value="Put_CMD_sf"/>
</dbReference>
<dbReference type="Proteomes" id="UP000620874">
    <property type="component" value="Unassembled WGS sequence"/>
</dbReference>
<evidence type="ECO:0000313" key="2">
    <source>
        <dbReference type="EMBL" id="MBD8041810.1"/>
    </source>
</evidence>
<dbReference type="InterPro" id="IPR025112">
    <property type="entry name" value="PCMD"/>
</dbReference>
<dbReference type="Pfam" id="PF13201">
    <property type="entry name" value="PCMD"/>
    <property type="match status" value="1"/>
</dbReference>
<name>A0ABR8YC68_9BACT</name>
<evidence type="ECO:0000259" key="1">
    <source>
        <dbReference type="Pfam" id="PF13201"/>
    </source>
</evidence>
<gene>
    <name evidence="2" type="ORF">H9625_15465</name>
</gene>
<proteinExistence type="predicted"/>
<evidence type="ECO:0000313" key="3">
    <source>
        <dbReference type="Proteomes" id="UP000620874"/>
    </source>
</evidence>
<sequence>MKTTKTILASIMLAAGFLSSCQSELDESVSGYGYLQLSSVEVNKTVDSRADVTATEDIAVDILDEDGEVVKHVDDWNDLNSSSEGVVLPVGTYAVKAYSFDKDKEAQGFDAEPYYEGVTENVSIVANQAKVVDVACTLAQSLVKVNYLDNFKNAFKTFTCTIEGESNLSIPFSVTEERSAYVKAGQALSVKIVFENDKVFTQQITAKAEAAIRYNVNLDFASGSQGIDIVFDPTIHQYEVTLKVPTQIESTDMVTTNISSDISKVWGQFAYLSGQCNLTDATAPVQFYYKKKDAAEWSTIAATKEGETNNYTAKVAPLDFGTEYEYYIECGGKVGETTSFTTESYVEIPNLGFEDWTQDGKNWYPNADASNSYWATGNEGVTTLGDSNSVPVEGSDARTGKAAKLQTVTVALVGYAAGNLLIGNYSTNLSDMASSVSFGRPYNGARPVKLTGYYKYTPGTSMNSNGKIPTDRTLTVDECDIYVKLWSGGVNGTLIGEGHFISNETQSTYAPFTVDIEYTDTTKHPDTITIVATSSRYGGEFEGTNMFNTKVVGQVAANSTLWVDDFELSYY</sequence>
<dbReference type="InterPro" id="IPR027840">
    <property type="entry name" value="DUF4493"/>
</dbReference>
<protein>
    <submittedName>
        <fullName evidence="2">DUF4493 domain-containing protein</fullName>
    </submittedName>
</protein>